<name>A0A0F9IQJ7_9ZZZZ</name>
<organism evidence="1">
    <name type="scientific">marine sediment metagenome</name>
    <dbReference type="NCBI Taxonomy" id="412755"/>
    <lineage>
        <taxon>unclassified sequences</taxon>
        <taxon>metagenomes</taxon>
        <taxon>ecological metagenomes</taxon>
    </lineage>
</organism>
<sequence>MYPAKEILIEMLDECVPELRGCGSEVMLGFVNDIKRPYQESVIAAM</sequence>
<reference evidence="1" key="1">
    <citation type="journal article" date="2015" name="Nature">
        <title>Complex archaea that bridge the gap between prokaryotes and eukaryotes.</title>
        <authorList>
            <person name="Spang A."/>
            <person name="Saw J.H."/>
            <person name="Jorgensen S.L."/>
            <person name="Zaremba-Niedzwiedzka K."/>
            <person name="Martijn J."/>
            <person name="Lind A.E."/>
            <person name="van Eijk R."/>
            <person name="Schleper C."/>
            <person name="Guy L."/>
            <person name="Ettema T.J."/>
        </authorList>
    </citation>
    <scope>NUCLEOTIDE SEQUENCE</scope>
</reference>
<protein>
    <submittedName>
        <fullName evidence="1">Uncharacterized protein</fullName>
    </submittedName>
</protein>
<evidence type="ECO:0000313" key="1">
    <source>
        <dbReference type="EMBL" id="KKM22179.1"/>
    </source>
</evidence>
<comment type="caution">
    <text evidence="1">The sequence shown here is derived from an EMBL/GenBank/DDBJ whole genome shotgun (WGS) entry which is preliminary data.</text>
</comment>
<dbReference type="EMBL" id="LAZR01013392">
    <property type="protein sequence ID" value="KKM22179.1"/>
    <property type="molecule type" value="Genomic_DNA"/>
</dbReference>
<accession>A0A0F9IQJ7</accession>
<proteinExistence type="predicted"/>
<dbReference type="AlphaFoldDB" id="A0A0F9IQJ7"/>
<gene>
    <name evidence="1" type="ORF">LCGC14_1628030</name>
</gene>